<organism evidence="1 2">
    <name type="scientific">Corynebacterium kutscheri</name>
    <dbReference type="NCBI Taxonomy" id="35755"/>
    <lineage>
        <taxon>Bacteria</taxon>
        <taxon>Bacillati</taxon>
        <taxon>Actinomycetota</taxon>
        <taxon>Actinomycetes</taxon>
        <taxon>Mycobacteriales</taxon>
        <taxon>Corynebacteriaceae</taxon>
        <taxon>Corynebacterium</taxon>
    </lineage>
</organism>
<dbReference type="InterPro" id="IPR011009">
    <property type="entry name" value="Kinase-like_dom_sf"/>
</dbReference>
<dbReference type="KEGG" id="cku:UL82_03640"/>
<dbReference type="SUPFAM" id="SSF56112">
    <property type="entry name" value="Protein kinase-like (PK-like)"/>
    <property type="match status" value="1"/>
</dbReference>
<evidence type="ECO:0000313" key="2">
    <source>
        <dbReference type="Proteomes" id="UP000033457"/>
    </source>
</evidence>
<dbReference type="HOGENOM" id="CLU_029675_0_0_11"/>
<dbReference type="EC" id="2.7.1.175" evidence="1"/>
<dbReference type="Gene3D" id="3.90.1200.10">
    <property type="match status" value="2"/>
</dbReference>
<dbReference type="AlphaFoldDB" id="A0A0F6QZV6"/>
<gene>
    <name evidence="1" type="ORF">UL82_03640</name>
</gene>
<dbReference type="STRING" id="35755.UL82_03640"/>
<dbReference type="GO" id="GO:0016740">
    <property type="term" value="F:transferase activity"/>
    <property type="evidence" value="ECO:0007669"/>
    <property type="project" value="UniProtKB-KW"/>
</dbReference>
<dbReference type="RefSeq" id="WP_046439050.1">
    <property type="nucleotide sequence ID" value="NZ_CP011312.1"/>
</dbReference>
<keyword evidence="2" id="KW-1185">Reference proteome</keyword>
<keyword evidence="1" id="KW-0808">Transferase</keyword>
<reference evidence="1 2" key="1">
    <citation type="journal article" date="2015" name="Genome Announc.">
        <title>Complete Genome Sequence of Corynebacterium kutscheri DSM 20755, a Corynebacterial Type Strain with Remarkably Low G+C Content of Chromosomal DNA.</title>
        <authorList>
            <person name="Ruckert C."/>
            <person name="Albersmeier A."/>
            <person name="Winkler A."/>
            <person name="Tauch A."/>
        </authorList>
    </citation>
    <scope>NUCLEOTIDE SEQUENCE [LARGE SCALE GENOMIC DNA]</scope>
    <source>
        <strain evidence="1 2">DSM 20755</strain>
    </source>
</reference>
<protein>
    <submittedName>
        <fullName evidence="1">Phosphotransferase family protein</fullName>
        <ecNumber evidence="1">2.7.1.175</ecNumber>
    </submittedName>
</protein>
<evidence type="ECO:0000313" key="1">
    <source>
        <dbReference type="EMBL" id="AKE40935.1"/>
    </source>
</evidence>
<dbReference type="Proteomes" id="UP000033457">
    <property type="component" value="Chromosome"/>
</dbReference>
<name>A0A0F6QZV6_9CORY</name>
<dbReference type="EMBL" id="CP011312">
    <property type="protein sequence ID" value="AKE40935.1"/>
    <property type="molecule type" value="Genomic_DNA"/>
</dbReference>
<dbReference type="OrthoDB" id="3787729at2"/>
<proteinExistence type="predicted"/>
<accession>A0A0F6QZV6</accession>
<sequence>MSSDFILSVLNGSSPYTLHGSIDLESLLDHEIVALCGEQTNSSYRIGDTLWKVYATAIPGLSPEVELGRHIHAYTAEVLGWISDDSHTLAVITRFIDHAADCWRIADNLTNSEITHLWHAVASVHKDLHNAFGVKEKAITAIAANWRQRFDDFTTQLPTLEKFRDSAHHVYDYCERSFSTITTTRIHGDLHLGQILKNDTGFFIIDFEGEPGAASAHHFDSPLRDIAGLIRSFHYADINVAIPDVDKPELLNAYLIDRFLYEVVYEHNHRPEWVTKAINSGRFIPALAAAFPDPVV</sequence>